<sequence>MSIQATIIGRLTKDPEVKQSTKTGTWYCTVSIAVNHGKNQQGEDETTFVELTAYGKTGEVISKLQKGGRVSVASDLKLEKWVSQTGAAGATLRGNIRSVDIIDWPENTQQGAPQAAQGYNAPAPAPAGYPQQNYQQAPTPGFGAPAPMPGYQQPPVQQQSYQQPPVQQQATTPPPVAATTPWGRR</sequence>
<comment type="caution">
    <text evidence="3">The sequence shown here is derived from an EMBL/GenBank/DDBJ whole genome shotgun (WGS) entry which is preliminary data.</text>
</comment>
<reference evidence="3" key="1">
    <citation type="submission" date="2019-08" db="EMBL/GenBank/DDBJ databases">
        <authorList>
            <person name="Kucharzyk K."/>
            <person name="Murdoch R.W."/>
            <person name="Higgins S."/>
            <person name="Loffler F."/>
        </authorList>
    </citation>
    <scope>NUCLEOTIDE SEQUENCE</scope>
</reference>
<protein>
    <submittedName>
        <fullName evidence="3">Single-stranded DNA-binding protein</fullName>
    </submittedName>
</protein>
<dbReference type="Gene3D" id="2.40.50.140">
    <property type="entry name" value="Nucleic acid-binding proteins"/>
    <property type="match status" value="1"/>
</dbReference>
<dbReference type="InterPro" id="IPR012340">
    <property type="entry name" value="NA-bd_OB-fold"/>
</dbReference>
<dbReference type="AlphaFoldDB" id="A0A644VJ06"/>
<dbReference type="GO" id="GO:0003697">
    <property type="term" value="F:single-stranded DNA binding"/>
    <property type="evidence" value="ECO:0007669"/>
    <property type="project" value="InterPro"/>
</dbReference>
<organism evidence="3">
    <name type="scientific">bioreactor metagenome</name>
    <dbReference type="NCBI Taxonomy" id="1076179"/>
    <lineage>
        <taxon>unclassified sequences</taxon>
        <taxon>metagenomes</taxon>
        <taxon>ecological metagenomes</taxon>
    </lineage>
</organism>
<dbReference type="CDD" id="cd04496">
    <property type="entry name" value="SSB_OBF"/>
    <property type="match status" value="1"/>
</dbReference>
<keyword evidence="1 3" id="KW-0238">DNA-binding</keyword>
<name>A0A644VJ06_9ZZZZ</name>
<dbReference type="InterPro" id="IPR011344">
    <property type="entry name" value="ssDNA-bd"/>
</dbReference>
<dbReference type="Pfam" id="PF00436">
    <property type="entry name" value="SSB"/>
    <property type="match status" value="1"/>
</dbReference>
<feature type="region of interest" description="Disordered" evidence="2">
    <location>
        <begin position="109"/>
        <end position="185"/>
    </location>
</feature>
<dbReference type="SUPFAM" id="SSF50249">
    <property type="entry name" value="Nucleic acid-binding proteins"/>
    <property type="match status" value="1"/>
</dbReference>
<accession>A0A644VJ06</accession>
<proteinExistence type="predicted"/>
<feature type="compositionally biased region" description="Low complexity" evidence="2">
    <location>
        <begin position="109"/>
        <end position="138"/>
    </location>
</feature>
<gene>
    <name evidence="3" type="ORF">SDC9_37447</name>
</gene>
<feature type="compositionally biased region" description="Low complexity" evidence="2">
    <location>
        <begin position="153"/>
        <end position="185"/>
    </location>
</feature>
<dbReference type="GO" id="GO:0006260">
    <property type="term" value="P:DNA replication"/>
    <property type="evidence" value="ECO:0007669"/>
    <property type="project" value="InterPro"/>
</dbReference>
<dbReference type="EMBL" id="VSSQ01000328">
    <property type="protein sequence ID" value="MPL91379.1"/>
    <property type="molecule type" value="Genomic_DNA"/>
</dbReference>
<dbReference type="PROSITE" id="PS50935">
    <property type="entry name" value="SSB"/>
    <property type="match status" value="1"/>
</dbReference>
<evidence type="ECO:0000256" key="2">
    <source>
        <dbReference type="SAM" id="MobiDB-lite"/>
    </source>
</evidence>
<evidence type="ECO:0000313" key="3">
    <source>
        <dbReference type="EMBL" id="MPL91379.1"/>
    </source>
</evidence>
<dbReference type="InterPro" id="IPR000424">
    <property type="entry name" value="Primosome_PriB/ssb"/>
</dbReference>
<dbReference type="NCBIfam" id="TIGR00621">
    <property type="entry name" value="ssb"/>
    <property type="match status" value="1"/>
</dbReference>
<evidence type="ECO:0000256" key="1">
    <source>
        <dbReference type="ARBA" id="ARBA00023125"/>
    </source>
</evidence>